<protein>
    <submittedName>
        <fullName evidence="1">PduM family microcompartment protein</fullName>
    </submittedName>
</protein>
<dbReference type="Pfam" id="PF15953">
    <property type="entry name" value="PDU_like"/>
    <property type="match status" value="1"/>
</dbReference>
<dbReference type="GO" id="GO:0005198">
    <property type="term" value="F:structural molecule activity"/>
    <property type="evidence" value="ECO:0007669"/>
    <property type="project" value="InterPro"/>
</dbReference>
<accession>A0A1Y6J2S8</accession>
<dbReference type="Proteomes" id="UP000196125">
    <property type="component" value="Unassembled WGS sequence"/>
</dbReference>
<evidence type="ECO:0000313" key="1">
    <source>
        <dbReference type="EMBL" id="MDW6005177.1"/>
    </source>
</evidence>
<dbReference type="RefSeq" id="WP_087482618.1">
    <property type="nucleotide sequence ID" value="NZ_AP024884.1"/>
</dbReference>
<dbReference type="NCBIfam" id="TIGR04493">
    <property type="entry name" value="microcomp_PduM"/>
    <property type="match status" value="1"/>
</dbReference>
<dbReference type="OrthoDB" id="6572340at2"/>
<name>A0A1Y6J2S8_9VIBR</name>
<evidence type="ECO:0000313" key="3">
    <source>
        <dbReference type="Proteomes" id="UP000196125"/>
    </source>
</evidence>
<dbReference type="EMBL" id="JAWRCO010000002">
    <property type="protein sequence ID" value="MDW6005177.1"/>
    <property type="molecule type" value="Genomic_DNA"/>
</dbReference>
<gene>
    <name evidence="1" type="primary">pduM</name>
    <name evidence="1" type="ORF">SBX37_20130</name>
    <name evidence="2" type="ORF">VIM7927_03947</name>
</gene>
<dbReference type="InterPro" id="IPR030992">
    <property type="entry name" value="PduM"/>
</dbReference>
<sequence length="171" mass="19032">MPELSEQVIAGIVERVVEIILKREHAVYTTTFANLAADIAPEILTRYGNIVVEAVDANGILTLARCLTEQIEIRNLLHIVSFGARITLVIHPSLCAILPVKALCALPFHWQTSDGRPVYLCSQSVISYSNVCELSHAILVTRPKAIVTVMAQEIMNKNQLIWSRSEDTLWI</sequence>
<dbReference type="AlphaFoldDB" id="A0A1Y6J2S8"/>
<evidence type="ECO:0000313" key="4">
    <source>
        <dbReference type="Proteomes" id="UP001283366"/>
    </source>
</evidence>
<dbReference type="EMBL" id="FXXI01000011">
    <property type="protein sequence ID" value="SMS02613.1"/>
    <property type="molecule type" value="Genomic_DNA"/>
</dbReference>
<reference evidence="1 4" key="2">
    <citation type="submission" date="2023-11" db="EMBL/GenBank/DDBJ databases">
        <title>Plant-associative lifestyle of Vibrio porteresiae and its evolutionary dynamics.</title>
        <authorList>
            <person name="Rameshkumar N."/>
            <person name="Kirti K."/>
        </authorList>
    </citation>
    <scope>NUCLEOTIDE SEQUENCE [LARGE SCALE GENOMIC DNA]</scope>
    <source>
        <strain evidence="1 4">MSSRF38</strain>
    </source>
</reference>
<reference evidence="2 3" key="1">
    <citation type="submission" date="2017-05" db="EMBL/GenBank/DDBJ databases">
        <authorList>
            <person name="Song R."/>
            <person name="Chenine A.L."/>
            <person name="Ruprecht R.M."/>
        </authorList>
    </citation>
    <scope>NUCLEOTIDE SEQUENCE [LARGE SCALE GENOMIC DNA]</scope>
    <source>
        <strain evidence="2 3">CECT 7927</strain>
    </source>
</reference>
<keyword evidence="4" id="KW-1185">Reference proteome</keyword>
<proteinExistence type="predicted"/>
<dbReference type="Proteomes" id="UP001283366">
    <property type="component" value="Unassembled WGS sequence"/>
</dbReference>
<organism evidence="2 3">
    <name type="scientific">Vibrio mangrovi</name>
    <dbReference type="NCBI Taxonomy" id="474394"/>
    <lineage>
        <taxon>Bacteria</taxon>
        <taxon>Pseudomonadati</taxon>
        <taxon>Pseudomonadota</taxon>
        <taxon>Gammaproteobacteria</taxon>
        <taxon>Vibrionales</taxon>
        <taxon>Vibrionaceae</taxon>
        <taxon>Vibrio</taxon>
    </lineage>
</organism>
<evidence type="ECO:0000313" key="2">
    <source>
        <dbReference type="EMBL" id="SMS02613.1"/>
    </source>
</evidence>